<reference evidence="2" key="2">
    <citation type="submission" date="2022-01" db="EMBL/GenBank/DDBJ databases">
        <authorList>
            <person name="Yamashiro T."/>
            <person name="Shiraishi A."/>
            <person name="Satake H."/>
            <person name="Nakayama K."/>
        </authorList>
    </citation>
    <scope>NUCLEOTIDE SEQUENCE</scope>
</reference>
<dbReference type="Proteomes" id="UP001151760">
    <property type="component" value="Unassembled WGS sequence"/>
</dbReference>
<feature type="region of interest" description="Disordered" evidence="1">
    <location>
        <begin position="93"/>
        <end position="121"/>
    </location>
</feature>
<protein>
    <submittedName>
        <fullName evidence="2">Uncharacterized protein</fullName>
    </submittedName>
</protein>
<proteinExistence type="predicted"/>
<reference evidence="2" key="1">
    <citation type="journal article" date="2022" name="Int. J. Mol. Sci.">
        <title>Draft Genome of Tanacetum Coccineum: Genomic Comparison of Closely Related Tanacetum-Family Plants.</title>
        <authorList>
            <person name="Yamashiro T."/>
            <person name="Shiraishi A."/>
            <person name="Nakayama K."/>
            <person name="Satake H."/>
        </authorList>
    </citation>
    <scope>NUCLEOTIDE SEQUENCE</scope>
</reference>
<evidence type="ECO:0000313" key="2">
    <source>
        <dbReference type="EMBL" id="GJT93167.1"/>
    </source>
</evidence>
<name>A0ABQ5HZA5_9ASTR</name>
<keyword evidence="3" id="KW-1185">Reference proteome</keyword>
<gene>
    <name evidence="2" type="ORF">Tco_1082012</name>
</gene>
<evidence type="ECO:0000313" key="3">
    <source>
        <dbReference type="Proteomes" id="UP001151760"/>
    </source>
</evidence>
<accession>A0ABQ5HZA5</accession>
<feature type="compositionally biased region" description="Basic and acidic residues" evidence="1">
    <location>
        <begin position="93"/>
        <end position="105"/>
    </location>
</feature>
<sequence length="363" mass="42900">MAKAKQNKQKSIFKQTVQAKVLTEMKKQLPTHVPTAIAKFVKPRLNNTVLEVMKNNQINLYTTPSPTTTDDLSEIDLKLKLLNKMYKSKSFESHDTHHKLYDGEKRKKSRKDVGEPSFRSLKKYKAPMDSTQKDIHVDQPQDQEEEHCILGLLTFAVAKKIKEIIKKDELTIADLEGVGLEMLKRQYKNDVKPEYHQHMSKSKKPHNCFYNSDFYYLLNLSTREKYTTSLTKHFAARYHTEEFIIEKMQEKISLRQSWVIGHQIRSTLTKESFFVKVNAKVNVKKKWGYSFLMSIVVRRLDNREYEFRYADLPRLSLNDVEDMYLLKVQDKLYHLKLDFEIDFINALLLFIRRVVIQNLIEDL</sequence>
<organism evidence="2 3">
    <name type="scientific">Tanacetum coccineum</name>
    <dbReference type="NCBI Taxonomy" id="301880"/>
    <lineage>
        <taxon>Eukaryota</taxon>
        <taxon>Viridiplantae</taxon>
        <taxon>Streptophyta</taxon>
        <taxon>Embryophyta</taxon>
        <taxon>Tracheophyta</taxon>
        <taxon>Spermatophyta</taxon>
        <taxon>Magnoliopsida</taxon>
        <taxon>eudicotyledons</taxon>
        <taxon>Gunneridae</taxon>
        <taxon>Pentapetalae</taxon>
        <taxon>asterids</taxon>
        <taxon>campanulids</taxon>
        <taxon>Asterales</taxon>
        <taxon>Asteraceae</taxon>
        <taxon>Asteroideae</taxon>
        <taxon>Anthemideae</taxon>
        <taxon>Anthemidinae</taxon>
        <taxon>Tanacetum</taxon>
    </lineage>
</organism>
<evidence type="ECO:0000256" key="1">
    <source>
        <dbReference type="SAM" id="MobiDB-lite"/>
    </source>
</evidence>
<dbReference type="EMBL" id="BQNB010020178">
    <property type="protein sequence ID" value="GJT93167.1"/>
    <property type="molecule type" value="Genomic_DNA"/>
</dbReference>
<comment type="caution">
    <text evidence="2">The sequence shown here is derived from an EMBL/GenBank/DDBJ whole genome shotgun (WGS) entry which is preliminary data.</text>
</comment>